<protein>
    <submittedName>
        <fullName evidence="3">NUDIX hydrolase</fullName>
    </submittedName>
</protein>
<dbReference type="CDD" id="cd03674">
    <property type="entry name" value="NUDIX_Hydrolase"/>
    <property type="match status" value="1"/>
</dbReference>
<proteinExistence type="inferred from homology"/>
<dbReference type="Gene3D" id="3.90.79.10">
    <property type="entry name" value="Nucleoside Triphosphate Pyrophosphohydrolase"/>
    <property type="match status" value="1"/>
</dbReference>
<dbReference type="PROSITE" id="PS51462">
    <property type="entry name" value="NUDIX"/>
    <property type="match status" value="1"/>
</dbReference>
<evidence type="ECO:0000313" key="3">
    <source>
        <dbReference type="EMBL" id="MFC5728032.1"/>
    </source>
</evidence>
<evidence type="ECO:0000259" key="2">
    <source>
        <dbReference type="PROSITE" id="PS51462"/>
    </source>
</evidence>
<keyword evidence="3" id="KW-0378">Hydrolase</keyword>
<dbReference type="InterPro" id="IPR000086">
    <property type="entry name" value="NUDIX_hydrolase_dom"/>
</dbReference>
<dbReference type="SUPFAM" id="SSF55811">
    <property type="entry name" value="Nudix"/>
    <property type="match status" value="1"/>
</dbReference>
<comment type="caution">
    <text evidence="3">The sequence shown here is derived from an EMBL/GenBank/DDBJ whole genome shotgun (WGS) entry which is preliminary data.</text>
</comment>
<dbReference type="InterPro" id="IPR015797">
    <property type="entry name" value="NUDIX_hydrolase-like_dom_sf"/>
</dbReference>
<dbReference type="EMBL" id="JBHSNS010000001">
    <property type="protein sequence ID" value="MFC5728032.1"/>
    <property type="molecule type" value="Genomic_DNA"/>
</dbReference>
<evidence type="ECO:0000256" key="1">
    <source>
        <dbReference type="ARBA" id="ARBA00005582"/>
    </source>
</evidence>
<name>A0ABW0ZDA4_9ACTN</name>
<dbReference type="RefSeq" id="WP_136431685.1">
    <property type="nucleotide sequence ID" value="NZ_JBHSNS010000001.1"/>
</dbReference>
<dbReference type="PANTHER" id="PTHR43736">
    <property type="entry name" value="ADP-RIBOSE PYROPHOSPHATASE"/>
    <property type="match status" value="1"/>
</dbReference>
<dbReference type="PANTHER" id="PTHR43736:SF1">
    <property type="entry name" value="DIHYDRONEOPTERIN TRIPHOSPHATE DIPHOSPHATASE"/>
    <property type="match status" value="1"/>
</dbReference>
<dbReference type="Pfam" id="PF00293">
    <property type="entry name" value="NUDIX"/>
    <property type="match status" value="1"/>
</dbReference>
<gene>
    <name evidence="3" type="ORF">ACFPQB_03825</name>
</gene>
<dbReference type="GO" id="GO:0016787">
    <property type="term" value="F:hydrolase activity"/>
    <property type="evidence" value="ECO:0007669"/>
    <property type="project" value="UniProtKB-KW"/>
</dbReference>
<sequence length="180" mass="20036">MSLHADALATLRAWAGPSREQESLRRRFLTHLESTPDGMWRSSYPEHLTAGTIVLHHTGERVLLNLHRKAGRWFAFGGHAEDDDATLAGVALREAREESGIADLDLHPEPLQLDLHVVPFCDPRGGVSHLDVRYAALAKPGSRELVSEESLDVRWWPVDALPDLEPSMVDLIGRARTLLC</sequence>
<organism evidence="3 4">
    <name type="scientific">Nocardioides vastitatis</name>
    <dbReference type="NCBI Taxonomy" id="2568655"/>
    <lineage>
        <taxon>Bacteria</taxon>
        <taxon>Bacillati</taxon>
        <taxon>Actinomycetota</taxon>
        <taxon>Actinomycetes</taxon>
        <taxon>Propionibacteriales</taxon>
        <taxon>Nocardioidaceae</taxon>
        <taxon>Nocardioides</taxon>
    </lineage>
</organism>
<dbReference type="Proteomes" id="UP001596072">
    <property type="component" value="Unassembled WGS sequence"/>
</dbReference>
<feature type="domain" description="Nudix hydrolase" evidence="2">
    <location>
        <begin position="45"/>
        <end position="180"/>
    </location>
</feature>
<comment type="similarity">
    <text evidence="1">Belongs to the Nudix hydrolase family.</text>
</comment>
<evidence type="ECO:0000313" key="4">
    <source>
        <dbReference type="Proteomes" id="UP001596072"/>
    </source>
</evidence>
<accession>A0ABW0ZDA4</accession>
<keyword evidence="4" id="KW-1185">Reference proteome</keyword>
<reference evidence="4" key="1">
    <citation type="journal article" date="2019" name="Int. J. Syst. Evol. Microbiol.">
        <title>The Global Catalogue of Microorganisms (GCM) 10K type strain sequencing project: providing services to taxonomists for standard genome sequencing and annotation.</title>
        <authorList>
            <consortium name="The Broad Institute Genomics Platform"/>
            <consortium name="The Broad Institute Genome Sequencing Center for Infectious Disease"/>
            <person name="Wu L."/>
            <person name="Ma J."/>
        </authorList>
    </citation>
    <scope>NUCLEOTIDE SEQUENCE [LARGE SCALE GENOMIC DNA]</scope>
    <source>
        <strain evidence="4">YIM 94188</strain>
    </source>
</reference>